<dbReference type="AlphaFoldDB" id="A0A917D036"/>
<reference evidence="1" key="1">
    <citation type="journal article" date="2014" name="Int. J. Syst. Evol. Microbiol.">
        <title>Complete genome sequence of Corynebacterium casei LMG S-19264T (=DSM 44701T), isolated from a smear-ripened cheese.</title>
        <authorList>
            <consortium name="US DOE Joint Genome Institute (JGI-PGF)"/>
            <person name="Walter F."/>
            <person name="Albersmeier A."/>
            <person name="Kalinowski J."/>
            <person name="Ruckert C."/>
        </authorList>
    </citation>
    <scope>NUCLEOTIDE SEQUENCE</scope>
    <source>
        <strain evidence="1">CGMCC 1.16134</strain>
    </source>
</reference>
<dbReference type="EMBL" id="BMKR01000037">
    <property type="protein sequence ID" value="GGG04105.1"/>
    <property type="molecule type" value="Genomic_DNA"/>
</dbReference>
<evidence type="ECO:0000313" key="1">
    <source>
        <dbReference type="EMBL" id="GGG04105.1"/>
    </source>
</evidence>
<dbReference type="Pfam" id="PF01663">
    <property type="entry name" value="Phosphodiest"/>
    <property type="match status" value="1"/>
</dbReference>
<reference evidence="1" key="2">
    <citation type="submission" date="2020-09" db="EMBL/GenBank/DDBJ databases">
        <authorList>
            <person name="Sun Q."/>
            <person name="Zhou Y."/>
        </authorList>
    </citation>
    <scope>NUCLEOTIDE SEQUENCE</scope>
    <source>
        <strain evidence="1">CGMCC 1.16134</strain>
    </source>
</reference>
<keyword evidence="2" id="KW-1185">Reference proteome</keyword>
<dbReference type="Proteomes" id="UP000637643">
    <property type="component" value="Unassembled WGS sequence"/>
</dbReference>
<accession>A0A917D036</accession>
<name>A0A917D036_9BACL</name>
<evidence type="ECO:0000313" key="2">
    <source>
        <dbReference type="Proteomes" id="UP000637643"/>
    </source>
</evidence>
<organism evidence="1 2">
    <name type="scientific">Paenibacillus albidus</name>
    <dbReference type="NCBI Taxonomy" id="2041023"/>
    <lineage>
        <taxon>Bacteria</taxon>
        <taxon>Bacillati</taxon>
        <taxon>Bacillota</taxon>
        <taxon>Bacilli</taxon>
        <taxon>Bacillales</taxon>
        <taxon>Paenibacillaceae</taxon>
        <taxon>Paenibacillus</taxon>
    </lineage>
</organism>
<dbReference type="SUPFAM" id="SSF53649">
    <property type="entry name" value="Alkaline phosphatase-like"/>
    <property type="match status" value="1"/>
</dbReference>
<comment type="caution">
    <text evidence="1">The sequence shown here is derived from an EMBL/GenBank/DDBJ whole genome shotgun (WGS) entry which is preliminary data.</text>
</comment>
<gene>
    <name evidence="1" type="ORF">GCM10010912_56070</name>
</gene>
<sequence length="125" mass="14250">MLTDSLMPQAVRKGISEHKLPTFQYLIEHGQYFENMVSSFPTMSVTINSSLLTGKYPDAHHVPGLAWYSAKGRRLVNRLLTKKETVLRGNEELRTDGVFLCFENRKIGQSTKQRPNSRNPIQGED</sequence>
<dbReference type="Gene3D" id="3.40.720.10">
    <property type="entry name" value="Alkaline Phosphatase, subunit A"/>
    <property type="match status" value="1"/>
</dbReference>
<dbReference type="InterPro" id="IPR017850">
    <property type="entry name" value="Alkaline_phosphatase_core_sf"/>
</dbReference>
<dbReference type="InterPro" id="IPR002591">
    <property type="entry name" value="Phosphodiest/P_Trfase"/>
</dbReference>
<protein>
    <submittedName>
        <fullName evidence="1">Uncharacterized protein</fullName>
    </submittedName>
</protein>
<proteinExistence type="predicted"/>